<gene>
    <name evidence="1" type="ORF">LIER_09030</name>
</gene>
<accession>A0AAV3PED7</accession>
<protein>
    <submittedName>
        <fullName evidence="1">Uncharacterized protein</fullName>
    </submittedName>
</protein>
<dbReference type="EMBL" id="BAABME010001507">
    <property type="protein sequence ID" value="GAA0149994.1"/>
    <property type="molecule type" value="Genomic_DNA"/>
</dbReference>
<reference evidence="1 2" key="1">
    <citation type="submission" date="2024-01" db="EMBL/GenBank/DDBJ databases">
        <title>The complete chloroplast genome sequence of Lithospermum erythrorhizon: insights into the phylogenetic relationship among Boraginaceae species and the maternal lineages of purple gromwells.</title>
        <authorList>
            <person name="Okada T."/>
            <person name="Watanabe K."/>
        </authorList>
    </citation>
    <scope>NUCLEOTIDE SEQUENCE [LARGE SCALE GENOMIC DNA]</scope>
</reference>
<keyword evidence="2" id="KW-1185">Reference proteome</keyword>
<organism evidence="1 2">
    <name type="scientific">Lithospermum erythrorhizon</name>
    <name type="common">Purple gromwell</name>
    <name type="synonym">Lithospermum officinale var. erythrorhizon</name>
    <dbReference type="NCBI Taxonomy" id="34254"/>
    <lineage>
        <taxon>Eukaryota</taxon>
        <taxon>Viridiplantae</taxon>
        <taxon>Streptophyta</taxon>
        <taxon>Embryophyta</taxon>
        <taxon>Tracheophyta</taxon>
        <taxon>Spermatophyta</taxon>
        <taxon>Magnoliopsida</taxon>
        <taxon>eudicotyledons</taxon>
        <taxon>Gunneridae</taxon>
        <taxon>Pentapetalae</taxon>
        <taxon>asterids</taxon>
        <taxon>lamiids</taxon>
        <taxon>Boraginales</taxon>
        <taxon>Boraginaceae</taxon>
        <taxon>Boraginoideae</taxon>
        <taxon>Lithospermeae</taxon>
        <taxon>Lithospermum</taxon>
    </lineage>
</organism>
<sequence length="67" mass="7813">MSWVLVKVDYEESSHLSCWANEEMVDELQNTIEDEQKSLMEEMRMAMDDQKNAIDDDDGRPVAMSIE</sequence>
<evidence type="ECO:0000313" key="1">
    <source>
        <dbReference type="EMBL" id="GAA0149994.1"/>
    </source>
</evidence>
<comment type="caution">
    <text evidence="1">The sequence shown here is derived from an EMBL/GenBank/DDBJ whole genome shotgun (WGS) entry which is preliminary data.</text>
</comment>
<name>A0AAV3PED7_LITER</name>
<proteinExistence type="predicted"/>
<dbReference type="Proteomes" id="UP001454036">
    <property type="component" value="Unassembled WGS sequence"/>
</dbReference>
<dbReference type="AlphaFoldDB" id="A0AAV3PED7"/>
<evidence type="ECO:0000313" key="2">
    <source>
        <dbReference type="Proteomes" id="UP001454036"/>
    </source>
</evidence>